<keyword evidence="2" id="KW-0808">Transferase</keyword>
<dbReference type="FunFam" id="1.10.238.260:FF:000001">
    <property type="entry name" value="2-isopropylmalate synthase"/>
    <property type="match status" value="1"/>
</dbReference>
<evidence type="ECO:0000256" key="1">
    <source>
        <dbReference type="ARBA" id="ARBA00022430"/>
    </source>
</evidence>
<feature type="non-terminal residue" evidence="4">
    <location>
        <position position="1"/>
    </location>
</feature>
<dbReference type="PROSITE" id="PS50991">
    <property type="entry name" value="PYR_CT"/>
    <property type="match status" value="1"/>
</dbReference>
<sequence>AVANTLMGVKDGAQQVEGTINGIGERAGNAAIEEVVMALRTRRDYFGVDTGIKSKEFYRTSRLVANMLGMRVPSNKAIVGRNAFAHSSGIHVDGFLKKRETYEIMQPEDVGFPRSKVVLTARTGRHGLRHRLEEMGYTLS</sequence>
<comment type="caution">
    <text evidence="4">The sequence shown here is derived from an EMBL/GenBank/DDBJ whole genome shotgun (WGS) entry which is preliminary data.</text>
</comment>
<dbReference type="InterPro" id="IPR013785">
    <property type="entry name" value="Aldolase_TIM"/>
</dbReference>
<dbReference type="Pfam" id="PF22617">
    <property type="entry name" value="HCS_D2"/>
    <property type="match status" value="1"/>
</dbReference>
<accession>X1VV45</accession>
<proteinExistence type="predicted"/>
<evidence type="ECO:0000256" key="2">
    <source>
        <dbReference type="ARBA" id="ARBA00022679"/>
    </source>
</evidence>
<dbReference type="Gene3D" id="3.20.20.70">
    <property type="entry name" value="Aldolase class I"/>
    <property type="match status" value="1"/>
</dbReference>
<dbReference type="AlphaFoldDB" id="X1VV45"/>
<keyword evidence="1" id="KW-0028">Amino-acid biosynthesis</keyword>
<reference evidence="4" key="1">
    <citation type="journal article" date="2014" name="Front. Microbiol.">
        <title>High frequency of phylogenetically diverse reductive dehalogenase-homologous genes in deep subseafloor sedimentary metagenomes.</title>
        <authorList>
            <person name="Kawai M."/>
            <person name="Futagami T."/>
            <person name="Toyoda A."/>
            <person name="Takaki Y."/>
            <person name="Nishi S."/>
            <person name="Hori S."/>
            <person name="Arai W."/>
            <person name="Tsubouchi T."/>
            <person name="Morono Y."/>
            <person name="Uchiyama I."/>
            <person name="Ito T."/>
            <person name="Fujiyama A."/>
            <person name="Inagaki F."/>
            <person name="Takami H."/>
        </authorList>
    </citation>
    <scope>NUCLEOTIDE SEQUENCE</scope>
    <source>
        <strain evidence="4">Expedition CK06-06</strain>
    </source>
</reference>
<organism evidence="4">
    <name type="scientific">marine sediment metagenome</name>
    <dbReference type="NCBI Taxonomy" id="412755"/>
    <lineage>
        <taxon>unclassified sequences</taxon>
        <taxon>metagenomes</taxon>
        <taxon>ecological metagenomes</taxon>
    </lineage>
</organism>
<dbReference type="PANTHER" id="PTHR10277">
    <property type="entry name" value="HOMOCITRATE SYNTHASE-RELATED"/>
    <property type="match status" value="1"/>
</dbReference>
<dbReference type="EMBL" id="BARW01039628">
    <property type="protein sequence ID" value="GAJ21681.1"/>
    <property type="molecule type" value="Genomic_DNA"/>
</dbReference>
<evidence type="ECO:0000259" key="3">
    <source>
        <dbReference type="PROSITE" id="PS50991"/>
    </source>
</evidence>
<dbReference type="Gene3D" id="1.10.238.260">
    <property type="match status" value="1"/>
</dbReference>
<keyword evidence="1" id="KW-0100">Branched-chain amino acid biosynthesis</keyword>
<dbReference type="GO" id="GO:0003852">
    <property type="term" value="F:2-isopropylmalate synthase activity"/>
    <property type="evidence" value="ECO:0007669"/>
    <property type="project" value="TreeGrafter"/>
</dbReference>
<dbReference type="Pfam" id="PF00682">
    <property type="entry name" value="HMGL-like"/>
    <property type="match status" value="1"/>
</dbReference>
<feature type="non-terminal residue" evidence="4">
    <location>
        <position position="140"/>
    </location>
</feature>
<keyword evidence="1" id="KW-0432">Leucine biosynthesis</keyword>
<dbReference type="GO" id="GO:0009098">
    <property type="term" value="P:L-leucine biosynthetic process"/>
    <property type="evidence" value="ECO:0007669"/>
    <property type="project" value="UniProtKB-KW"/>
</dbReference>
<gene>
    <name evidence="4" type="ORF">S12H4_60275</name>
</gene>
<name>X1VV45_9ZZZZ</name>
<feature type="domain" description="Pyruvate carboxyltransferase" evidence="3">
    <location>
        <begin position="1"/>
        <end position="58"/>
    </location>
</feature>
<dbReference type="PANTHER" id="PTHR10277:SF9">
    <property type="entry name" value="2-ISOPROPYLMALATE SYNTHASE 1, CHLOROPLASTIC-RELATED"/>
    <property type="match status" value="1"/>
</dbReference>
<protein>
    <recommendedName>
        <fullName evidence="3">Pyruvate carboxyltransferase domain-containing protein</fullName>
    </recommendedName>
</protein>
<dbReference type="InterPro" id="IPR000891">
    <property type="entry name" value="PYR_CT"/>
</dbReference>
<dbReference type="InterPro" id="IPR054691">
    <property type="entry name" value="LeuA/HCS_post-cat"/>
</dbReference>
<dbReference type="InterPro" id="IPR050073">
    <property type="entry name" value="2-IPM_HCS-like"/>
</dbReference>
<dbReference type="SUPFAM" id="SSF51569">
    <property type="entry name" value="Aldolase"/>
    <property type="match status" value="1"/>
</dbReference>
<evidence type="ECO:0000313" key="4">
    <source>
        <dbReference type="EMBL" id="GAJ21681.1"/>
    </source>
</evidence>